<evidence type="ECO:0000313" key="1">
    <source>
        <dbReference type="EnsemblPlants" id="Kaladp1240s0003.1.v1.1"/>
    </source>
</evidence>
<evidence type="ECO:0000313" key="2">
    <source>
        <dbReference type="Proteomes" id="UP000594263"/>
    </source>
</evidence>
<name>A0A7N1A9V3_KALFE</name>
<dbReference type="Gramene" id="Kaladp1240s0003.1.v1.1">
    <property type="protein sequence ID" value="Kaladp1240s0003.1.v1.1"/>
    <property type="gene ID" value="Kaladp1240s0003.v1.1"/>
</dbReference>
<sequence>MILAVYKMLQLCLDHLDIFFLSFPFPSFDSHAFRQPDQQSEGLVAGSLNLVTMPLKFRLKDMRTLSLAWCRNGLTNKLRFKGLPK</sequence>
<dbReference type="Proteomes" id="UP000594263">
    <property type="component" value="Unplaced"/>
</dbReference>
<dbReference type="EnsemblPlants" id="Kaladp1240s0003.1.v1.1">
    <property type="protein sequence ID" value="Kaladp1240s0003.1.v1.1"/>
    <property type="gene ID" value="Kaladp1240s0003.v1.1"/>
</dbReference>
<protein>
    <submittedName>
        <fullName evidence="1">Uncharacterized protein</fullName>
    </submittedName>
</protein>
<proteinExistence type="predicted"/>
<dbReference type="AlphaFoldDB" id="A0A7N1A9V3"/>
<accession>A0A7N1A9V3</accession>
<organism evidence="1 2">
    <name type="scientific">Kalanchoe fedtschenkoi</name>
    <name type="common">Lavender scallops</name>
    <name type="synonym">South American air plant</name>
    <dbReference type="NCBI Taxonomy" id="63787"/>
    <lineage>
        <taxon>Eukaryota</taxon>
        <taxon>Viridiplantae</taxon>
        <taxon>Streptophyta</taxon>
        <taxon>Embryophyta</taxon>
        <taxon>Tracheophyta</taxon>
        <taxon>Spermatophyta</taxon>
        <taxon>Magnoliopsida</taxon>
        <taxon>eudicotyledons</taxon>
        <taxon>Gunneridae</taxon>
        <taxon>Pentapetalae</taxon>
        <taxon>Saxifragales</taxon>
        <taxon>Crassulaceae</taxon>
        <taxon>Kalanchoe</taxon>
    </lineage>
</organism>
<keyword evidence="2" id="KW-1185">Reference proteome</keyword>
<reference evidence="1" key="1">
    <citation type="submission" date="2021-01" db="UniProtKB">
        <authorList>
            <consortium name="EnsemblPlants"/>
        </authorList>
    </citation>
    <scope>IDENTIFICATION</scope>
</reference>